<accession>A0A6G1PI55</accession>
<dbReference type="InterPro" id="IPR026521">
    <property type="entry name" value="THAP2"/>
</dbReference>
<dbReference type="Gene3D" id="6.20.210.20">
    <property type="entry name" value="THAP domain"/>
    <property type="match status" value="1"/>
</dbReference>
<dbReference type="PANTHER" id="PTHR47696:SF2">
    <property type="entry name" value="PROVISIONAL ORTHOLOG OF THAP DOMAIN CONTAINING 1"/>
    <property type="match status" value="1"/>
</dbReference>
<feature type="compositionally biased region" description="Polar residues" evidence="7">
    <location>
        <begin position="214"/>
        <end position="225"/>
    </location>
</feature>
<organism evidence="9 10">
    <name type="scientific">Channa argus</name>
    <name type="common">Northern snakehead</name>
    <name type="synonym">Ophicephalus argus</name>
    <dbReference type="NCBI Taxonomy" id="215402"/>
    <lineage>
        <taxon>Eukaryota</taxon>
        <taxon>Metazoa</taxon>
        <taxon>Chordata</taxon>
        <taxon>Craniata</taxon>
        <taxon>Vertebrata</taxon>
        <taxon>Euteleostomi</taxon>
        <taxon>Actinopterygii</taxon>
        <taxon>Neopterygii</taxon>
        <taxon>Teleostei</taxon>
        <taxon>Neoteleostei</taxon>
        <taxon>Acanthomorphata</taxon>
        <taxon>Anabantaria</taxon>
        <taxon>Anabantiformes</taxon>
        <taxon>Channoidei</taxon>
        <taxon>Channidae</taxon>
        <taxon>Channa</taxon>
    </lineage>
</organism>
<feature type="region of interest" description="Disordered" evidence="7">
    <location>
        <begin position="214"/>
        <end position="265"/>
    </location>
</feature>
<evidence type="ECO:0000313" key="9">
    <source>
        <dbReference type="EMBL" id="KAF3689899.1"/>
    </source>
</evidence>
<feature type="domain" description="THAP-type" evidence="8">
    <location>
        <begin position="1"/>
        <end position="83"/>
    </location>
</feature>
<keyword evidence="3" id="KW-0862">Zinc</keyword>
<keyword evidence="1" id="KW-0479">Metal-binding</keyword>
<protein>
    <submittedName>
        <fullName evidence="9">THAP domain-containing protein 6</fullName>
    </submittedName>
</protein>
<evidence type="ECO:0000256" key="2">
    <source>
        <dbReference type="ARBA" id="ARBA00022771"/>
    </source>
</evidence>
<dbReference type="PANTHER" id="PTHR47696">
    <property type="entry name" value="THAP DOMAIN-CONTAINING PROTEIN 2"/>
    <property type="match status" value="1"/>
</dbReference>
<evidence type="ECO:0000313" key="10">
    <source>
        <dbReference type="Proteomes" id="UP000503349"/>
    </source>
</evidence>
<reference evidence="9 10" key="1">
    <citation type="submission" date="2019-02" db="EMBL/GenBank/DDBJ databases">
        <title>Opniocepnalus argus genome.</title>
        <authorList>
            <person name="Zhou C."/>
            <person name="Xiao S."/>
        </authorList>
    </citation>
    <scope>NUCLEOTIDE SEQUENCE [LARGE SCALE GENOMIC DNA]</scope>
    <source>
        <strain evidence="9">OARG1902GOOAL</strain>
        <tissue evidence="9">Muscle</tissue>
    </source>
</reference>
<dbReference type="GO" id="GO:0008270">
    <property type="term" value="F:zinc ion binding"/>
    <property type="evidence" value="ECO:0007669"/>
    <property type="project" value="UniProtKB-KW"/>
</dbReference>
<keyword evidence="10" id="KW-1185">Reference proteome</keyword>
<dbReference type="EMBL" id="CM015716">
    <property type="protein sequence ID" value="KAF3689899.1"/>
    <property type="molecule type" value="Genomic_DNA"/>
</dbReference>
<dbReference type="AlphaFoldDB" id="A0A6G1PI55"/>
<feature type="coiled-coil region" evidence="6">
    <location>
        <begin position="137"/>
        <end position="178"/>
    </location>
</feature>
<dbReference type="InterPro" id="IPR038441">
    <property type="entry name" value="THAP_Znf_sf"/>
</dbReference>
<dbReference type="Proteomes" id="UP000503349">
    <property type="component" value="Chromosome 5"/>
</dbReference>
<dbReference type="SMART" id="SM00692">
    <property type="entry name" value="DM3"/>
    <property type="match status" value="1"/>
</dbReference>
<keyword evidence="2 5" id="KW-0863">Zinc-finger</keyword>
<evidence type="ECO:0000256" key="3">
    <source>
        <dbReference type="ARBA" id="ARBA00022833"/>
    </source>
</evidence>
<name>A0A6G1PI55_CHAAH</name>
<evidence type="ECO:0000256" key="4">
    <source>
        <dbReference type="ARBA" id="ARBA00023125"/>
    </source>
</evidence>
<dbReference type="GO" id="GO:0003677">
    <property type="term" value="F:DNA binding"/>
    <property type="evidence" value="ECO:0007669"/>
    <property type="project" value="UniProtKB-UniRule"/>
</dbReference>
<dbReference type="PROSITE" id="PS50950">
    <property type="entry name" value="ZF_THAP"/>
    <property type="match status" value="1"/>
</dbReference>
<evidence type="ECO:0000256" key="6">
    <source>
        <dbReference type="SAM" id="Coils"/>
    </source>
</evidence>
<dbReference type="Pfam" id="PF05485">
    <property type="entry name" value="THAP"/>
    <property type="match status" value="1"/>
</dbReference>
<dbReference type="SMART" id="SM00980">
    <property type="entry name" value="THAP"/>
    <property type="match status" value="1"/>
</dbReference>
<evidence type="ECO:0000256" key="7">
    <source>
        <dbReference type="SAM" id="MobiDB-lite"/>
    </source>
</evidence>
<dbReference type="InterPro" id="IPR006612">
    <property type="entry name" value="THAP_Znf"/>
</dbReference>
<feature type="compositionally biased region" description="Polar residues" evidence="7">
    <location>
        <begin position="237"/>
        <end position="265"/>
    </location>
</feature>
<evidence type="ECO:0000259" key="8">
    <source>
        <dbReference type="PROSITE" id="PS50950"/>
    </source>
</evidence>
<proteinExistence type="predicted"/>
<gene>
    <name evidence="9" type="ORF">EXN66_Car005571</name>
</gene>
<sequence length="265" mass="30067">MPESCAAWDCTNRRTVQTRSRGITFHKFPKDKVKRRTWTAALRRRNFEPNDRSVVCSCHFKSEDFDKTGQTTRLKEGVIPSIFSFTDHLRKVSTSSRTSRTSQKAAAAIPDVSVKLSKNVEQLTSDHLYALDPVKVKKKLTEAQERLEELQRDLRNAKDRERRHKKTVETLLEDLKQRNLLTEELQQKLDFFSGVHSESCCDPEVELCPTAKRSTGISGSVSCKQGNRKAHKHTQSENESVPSGTDTTSEHLSAAQTSENDSLHP</sequence>
<dbReference type="SUPFAM" id="SSF57716">
    <property type="entry name" value="Glucocorticoid receptor-like (DNA-binding domain)"/>
    <property type="match status" value="1"/>
</dbReference>
<reference evidence="10" key="2">
    <citation type="submission" date="2019-02" db="EMBL/GenBank/DDBJ databases">
        <title>Opniocepnalus argus Var Kimnra genome.</title>
        <authorList>
            <person name="Zhou C."/>
            <person name="Xiao S."/>
        </authorList>
    </citation>
    <scope>NUCLEOTIDE SEQUENCE [LARGE SCALE GENOMIC DNA]</scope>
</reference>
<keyword evidence="6" id="KW-0175">Coiled coil</keyword>
<keyword evidence="4 5" id="KW-0238">DNA-binding</keyword>
<evidence type="ECO:0000256" key="5">
    <source>
        <dbReference type="PROSITE-ProRule" id="PRU00309"/>
    </source>
</evidence>
<evidence type="ECO:0000256" key="1">
    <source>
        <dbReference type="ARBA" id="ARBA00022723"/>
    </source>
</evidence>